<organism evidence="1 2">
    <name type="scientific">Passalora fulva</name>
    <name type="common">Tomato leaf mold</name>
    <name type="synonym">Cladosporium fulvum</name>
    <dbReference type="NCBI Taxonomy" id="5499"/>
    <lineage>
        <taxon>Eukaryota</taxon>
        <taxon>Fungi</taxon>
        <taxon>Dikarya</taxon>
        <taxon>Ascomycota</taxon>
        <taxon>Pezizomycotina</taxon>
        <taxon>Dothideomycetes</taxon>
        <taxon>Dothideomycetidae</taxon>
        <taxon>Mycosphaerellales</taxon>
        <taxon>Mycosphaerellaceae</taxon>
        <taxon>Fulvia</taxon>
    </lineage>
</organism>
<dbReference type="Proteomes" id="UP000756132">
    <property type="component" value="Chromosome 7"/>
</dbReference>
<accession>A0A9Q8PCD0</accession>
<evidence type="ECO:0000313" key="1">
    <source>
        <dbReference type="EMBL" id="UJO19873.1"/>
    </source>
</evidence>
<dbReference type="AlphaFoldDB" id="A0A9Q8PCD0"/>
<reference evidence="1" key="2">
    <citation type="journal article" date="2022" name="Microb. Genom.">
        <title>A chromosome-scale genome assembly of the tomato pathogen Cladosporium fulvum reveals a compartmentalized genome architecture and the presence of a dispensable chromosome.</title>
        <authorList>
            <person name="Zaccaron A.Z."/>
            <person name="Chen L.H."/>
            <person name="Samaras A."/>
            <person name="Stergiopoulos I."/>
        </authorList>
    </citation>
    <scope>NUCLEOTIDE SEQUENCE</scope>
    <source>
        <strain evidence="1">Race5_Kim</strain>
    </source>
</reference>
<dbReference type="GeneID" id="71990348"/>
<dbReference type="OrthoDB" id="62952at2759"/>
<evidence type="ECO:0000313" key="2">
    <source>
        <dbReference type="Proteomes" id="UP000756132"/>
    </source>
</evidence>
<gene>
    <name evidence="1" type="ORF">CLAFUR5_10470</name>
</gene>
<dbReference type="KEGG" id="ffu:CLAFUR5_10470"/>
<reference evidence="1" key="1">
    <citation type="submission" date="2021-12" db="EMBL/GenBank/DDBJ databases">
        <authorList>
            <person name="Zaccaron A."/>
            <person name="Stergiopoulos I."/>
        </authorList>
    </citation>
    <scope>NUCLEOTIDE SEQUENCE</scope>
    <source>
        <strain evidence="1">Race5_Kim</strain>
    </source>
</reference>
<keyword evidence="2" id="KW-1185">Reference proteome</keyword>
<dbReference type="RefSeq" id="XP_047764239.1">
    <property type="nucleotide sequence ID" value="XM_047909618.1"/>
</dbReference>
<name>A0A9Q8PCD0_PASFU</name>
<dbReference type="EMBL" id="CP090169">
    <property type="protein sequence ID" value="UJO19873.1"/>
    <property type="molecule type" value="Genomic_DNA"/>
</dbReference>
<sequence length="184" mass="21673">MESHSRREYIQQGMHRSRLLELPAEIQLIICEYVLYSPTPIMMNDDSGPRIRFRYLSHNHITSSVYRPPALTQVNRLLRYTTLKLHYTINRFVASCEFAHTRNYRAARITLWLQLMGPLHRARLGGLTIYDRNILNLHGGVKGYRATYDDTYLLLLRFKLEQMGGVLTREYPTAHFFQVTFPEP</sequence>
<proteinExistence type="predicted"/>
<protein>
    <submittedName>
        <fullName evidence="1">Uncharacterized protein</fullName>
    </submittedName>
</protein>